<evidence type="ECO:0000256" key="2">
    <source>
        <dbReference type="ARBA" id="ARBA00022448"/>
    </source>
</evidence>
<dbReference type="GO" id="GO:0005737">
    <property type="term" value="C:cytoplasm"/>
    <property type="evidence" value="ECO:0007669"/>
    <property type="project" value="UniProtKB-SubCell"/>
</dbReference>
<keyword evidence="4" id="KW-0808">Transferase</keyword>
<proteinExistence type="predicted"/>
<dbReference type="Proteomes" id="UP000182945">
    <property type="component" value="Chromosome"/>
</dbReference>
<keyword evidence="2" id="KW-0813">Transport</keyword>
<dbReference type="GO" id="GO:0009401">
    <property type="term" value="P:phosphoenolpyruvate-dependent sugar phosphotransferase system"/>
    <property type="evidence" value="ECO:0007669"/>
    <property type="project" value="UniProtKB-KW"/>
</dbReference>
<dbReference type="InterPro" id="IPR001127">
    <property type="entry name" value="PTS_EIIA_1_perm"/>
</dbReference>
<keyword evidence="5" id="KW-0598">Phosphotransferase system</keyword>
<comment type="subcellular location">
    <subcellularLocation>
        <location evidence="1">Cytoplasm</location>
    </subcellularLocation>
</comment>
<organism evidence="8 9">
    <name type="scientific">Virgibacillus halodenitrificans</name>
    <name type="common">Bacillus halodenitrificans</name>
    <dbReference type="NCBI Taxonomy" id="1482"/>
    <lineage>
        <taxon>Bacteria</taxon>
        <taxon>Bacillati</taxon>
        <taxon>Bacillota</taxon>
        <taxon>Bacilli</taxon>
        <taxon>Bacillales</taxon>
        <taxon>Bacillaceae</taxon>
        <taxon>Virgibacillus</taxon>
    </lineage>
</organism>
<keyword evidence="6" id="KW-0418">Kinase</keyword>
<dbReference type="PANTHER" id="PTHR45008">
    <property type="entry name" value="PTS SYSTEM GLUCOSE-SPECIFIC EIIA COMPONENT"/>
    <property type="match status" value="1"/>
</dbReference>
<reference evidence="8 9" key="1">
    <citation type="submission" date="2016-11" db="EMBL/GenBank/DDBJ databases">
        <title>Complete genome sequencing of Virgibacillus halodenitrificans PDB-F2.</title>
        <authorList>
            <person name="Sun Z."/>
            <person name="Zhou Y."/>
            <person name="Li H."/>
        </authorList>
    </citation>
    <scope>NUCLEOTIDE SEQUENCE [LARGE SCALE GENOMIC DNA]</scope>
    <source>
        <strain evidence="8 9">PDB-F2</strain>
    </source>
</reference>
<dbReference type="GeneID" id="71516272"/>
<evidence type="ECO:0000256" key="6">
    <source>
        <dbReference type="ARBA" id="ARBA00022777"/>
    </source>
</evidence>
<dbReference type="InterPro" id="IPR011055">
    <property type="entry name" value="Dup_hybrid_motif"/>
</dbReference>
<dbReference type="Gene3D" id="2.70.70.10">
    <property type="entry name" value="Glucose Permease (Domain IIA)"/>
    <property type="match status" value="1"/>
</dbReference>
<feature type="domain" description="PTS EIIA type-1" evidence="7">
    <location>
        <begin position="33"/>
        <end position="137"/>
    </location>
</feature>
<dbReference type="RefSeq" id="WP_071649812.1">
    <property type="nucleotide sequence ID" value="NZ_CP017962.1"/>
</dbReference>
<dbReference type="PROSITE" id="PS51093">
    <property type="entry name" value="PTS_EIIA_TYPE_1"/>
    <property type="match status" value="1"/>
</dbReference>
<evidence type="ECO:0000256" key="4">
    <source>
        <dbReference type="ARBA" id="ARBA00022679"/>
    </source>
</evidence>
<keyword evidence="3 8" id="KW-0762">Sugar transport</keyword>
<dbReference type="EMBL" id="CP017962">
    <property type="protein sequence ID" value="APC49946.1"/>
    <property type="molecule type" value="Genomic_DNA"/>
</dbReference>
<dbReference type="FunFam" id="2.70.70.10:FF:000001">
    <property type="entry name" value="PTS system glucose-specific IIA component"/>
    <property type="match status" value="1"/>
</dbReference>
<dbReference type="SUPFAM" id="SSF51261">
    <property type="entry name" value="Duplicated hybrid motif"/>
    <property type="match status" value="1"/>
</dbReference>
<dbReference type="Pfam" id="PF00358">
    <property type="entry name" value="PTS_EIIA_1"/>
    <property type="match status" value="1"/>
</dbReference>
<evidence type="ECO:0000256" key="3">
    <source>
        <dbReference type="ARBA" id="ARBA00022597"/>
    </source>
</evidence>
<evidence type="ECO:0000313" key="8">
    <source>
        <dbReference type="EMBL" id="APC49946.1"/>
    </source>
</evidence>
<evidence type="ECO:0000256" key="5">
    <source>
        <dbReference type="ARBA" id="ARBA00022683"/>
    </source>
</evidence>
<gene>
    <name evidence="8" type="ORF">BME96_17835</name>
</gene>
<evidence type="ECO:0000256" key="1">
    <source>
        <dbReference type="ARBA" id="ARBA00004496"/>
    </source>
</evidence>
<name>A0AAC9NMR5_VIRHA</name>
<dbReference type="GO" id="GO:0016301">
    <property type="term" value="F:kinase activity"/>
    <property type="evidence" value="ECO:0007669"/>
    <property type="project" value="UniProtKB-KW"/>
</dbReference>
<dbReference type="InterPro" id="IPR050890">
    <property type="entry name" value="PTS_EIIA_component"/>
</dbReference>
<dbReference type="NCBIfam" id="TIGR00830">
    <property type="entry name" value="PTBA"/>
    <property type="match status" value="1"/>
</dbReference>
<dbReference type="PANTHER" id="PTHR45008:SF1">
    <property type="entry name" value="PTS SYSTEM GLUCOSE-SPECIFIC EIIA COMPONENT"/>
    <property type="match status" value="1"/>
</dbReference>
<sequence length="164" mass="17859">MLGKLFKKKEDSKHISLYAPINGETIPLEEVPDPVFSEKMMGNGIAIKPSDELVTAPVDGKIIQLFSTKHAVGILAENGAEILIHIGIDTVELKGEGFTAYVEEGDYVKKGDKLVAFNYTTVENKAKSTLIPIIITNTDEMSEISPADKKSVRAGEDIILSIEK</sequence>
<dbReference type="KEGG" id="vhl:BME96_17835"/>
<accession>A0AAC9NMR5</accession>
<dbReference type="AlphaFoldDB" id="A0AAC9NMR5"/>
<evidence type="ECO:0000259" key="7">
    <source>
        <dbReference type="PROSITE" id="PS51093"/>
    </source>
</evidence>
<protein>
    <submittedName>
        <fullName evidence="8">PTS glucose transporter subunit IIA</fullName>
    </submittedName>
</protein>
<evidence type="ECO:0000313" key="9">
    <source>
        <dbReference type="Proteomes" id="UP000182945"/>
    </source>
</evidence>
<dbReference type="PROSITE" id="PS00371">
    <property type="entry name" value="PTS_EIIA_TYPE_1_HIS"/>
    <property type="match status" value="1"/>
</dbReference>